<dbReference type="EMBL" id="JAKJXP020000022">
    <property type="protein sequence ID" value="KAK7754204.1"/>
    <property type="molecule type" value="Genomic_DNA"/>
</dbReference>
<feature type="transmembrane region" description="Helical" evidence="1">
    <location>
        <begin position="128"/>
        <end position="150"/>
    </location>
</feature>
<comment type="caution">
    <text evidence="3">The sequence shown here is derived from an EMBL/GenBank/DDBJ whole genome shotgun (WGS) entry which is preliminary data.</text>
</comment>
<keyword evidence="1" id="KW-1133">Transmembrane helix</keyword>
<feature type="domain" description="DUF7704" evidence="2">
    <location>
        <begin position="4"/>
        <end position="151"/>
    </location>
</feature>
<evidence type="ECO:0000259" key="2">
    <source>
        <dbReference type="Pfam" id="PF24803"/>
    </source>
</evidence>
<feature type="transmembrane region" description="Helical" evidence="1">
    <location>
        <begin position="94"/>
        <end position="113"/>
    </location>
</feature>
<keyword evidence="4" id="KW-1185">Reference proteome</keyword>
<sequence>MAVSCLSTYPLVILGIIEPLLLVWAYITGIRDPQQFYLDQVPTSSNGAAAVAEVAAVPPQGLVLTLALVNVYLLLAALAVVCCFTPHAPVTRGYLLAVALADYGHIYATYAGVGSEVFWDPSRWNDMIWGSVGVSVFLNVHRLLALLGVFGHLASAGSNPGPASLGKKKA</sequence>
<name>A0AAN9YTZ6_9PEZI</name>
<keyword evidence="1" id="KW-0812">Transmembrane</keyword>
<evidence type="ECO:0000313" key="3">
    <source>
        <dbReference type="EMBL" id="KAK7754204.1"/>
    </source>
</evidence>
<organism evidence="3 4">
    <name type="scientific">Diatrype stigma</name>
    <dbReference type="NCBI Taxonomy" id="117547"/>
    <lineage>
        <taxon>Eukaryota</taxon>
        <taxon>Fungi</taxon>
        <taxon>Dikarya</taxon>
        <taxon>Ascomycota</taxon>
        <taxon>Pezizomycotina</taxon>
        <taxon>Sordariomycetes</taxon>
        <taxon>Xylariomycetidae</taxon>
        <taxon>Xylariales</taxon>
        <taxon>Diatrypaceae</taxon>
        <taxon>Diatrype</taxon>
    </lineage>
</organism>
<dbReference type="PANTHER" id="PTHR37019">
    <property type="entry name" value="CHROMOSOME 1, WHOLE GENOME SHOTGUN SEQUENCE"/>
    <property type="match status" value="1"/>
</dbReference>
<keyword evidence="1" id="KW-0472">Membrane</keyword>
<reference evidence="3 4" key="1">
    <citation type="submission" date="2024-02" db="EMBL/GenBank/DDBJ databases">
        <title>De novo assembly and annotation of 12 fungi associated with fruit tree decline syndrome in Ontario, Canada.</title>
        <authorList>
            <person name="Sulman M."/>
            <person name="Ellouze W."/>
            <person name="Ilyukhin E."/>
        </authorList>
    </citation>
    <scope>NUCLEOTIDE SEQUENCE [LARGE SCALE GENOMIC DNA]</scope>
    <source>
        <strain evidence="3 4">M11/M66-122</strain>
    </source>
</reference>
<dbReference type="Proteomes" id="UP001320420">
    <property type="component" value="Unassembled WGS sequence"/>
</dbReference>
<evidence type="ECO:0000313" key="4">
    <source>
        <dbReference type="Proteomes" id="UP001320420"/>
    </source>
</evidence>
<dbReference type="Pfam" id="PF24803">
    <property type="entry name" value="DUF7704"/>
    <property type="match status" value="1"/>
</dbReference>
<proteinExistence type="predicted"/>
<feature type="transmembrane region" description="Helical" evidence="1">
    <location>
        <begin position="7"/>
        <end position="27"/>
    </location>
</feature>
<dbReference type="InterPro" id="IPR056121">
    <property type="entry name" value="DUF7704"/>
</dbReference>
<evidence type="ECO:0000256" key="1">
    <source>
        <dbReference type="SAM" id="Phobius"/>
    </source>
</evidence>
<dbReference type="PANTHER" id="PTHR37019:SF2">
    <property type="entry name" value="EXPERA DOMAIN-CONTAINING PROTEIN"/>
    <property type="match status" value="1"/>
</dbReference>
<gene>
    <name evidence="3" type="ORF">SLS62_003781</name>
</gene>
<feature type="transmembrane region" description="Helical" evidence="1">
    <location>
        <begin position="62"/>
        <end position="82"/>
    </location>
</feature>
<dbReference type="AlphaFoldDB" id="A0AAN9YTZ6"/>
<accession>A0AAN9YTZ6</accession>
<protein>
    <recommendedName>
        <fullName evidence="2">DUF7704 domain-containing protein</fullName>
    </recommendedName>
</protein>